<dbReference type="Pfam" id="PF00072">
    <property type="entry name" value="Response_reg"/>
    <property type="match status" value="1"/>
</dbReference>
<dbReference type="eggNOG" id="COG5002">
    <property type="taxonomic scope" value="Bacteria"/>
</dbReference>
<dbReference type="InterPro" id="IPR005467">
    <property type="entry name" value="His_kinase_dom"/>
</dbReference>
<sequence>MASLLVLDLDPHALCLLRDIAPFWDVAIDALGGLQRLDESPDEHLAVLVGQVPDPVRVAYRARLATPDIPIVLVCAKGQCALLSERLRRSPFVGADIHCLSCSSPPLLVDAVSAALDRARLRRQQRETFAARNRQLETGSTAVPVALGVLGHLFDVAPIGVLATDSAMHVQAVNPCAAALLGQRDSEIVGRPLLEVFGPDASACVVSLLREVDDEAEARPTEVLEAGTDGNVRIEVTAVPLPVSAGGPGYLVLLQDVTERFQLVDQLRAAHYRKDEFLAMLGHELRNPLMPILTALELMRLRGGDVFVKERAILERQANHLVGLIEDLLDISRITRGRIELKKRPIEISSVVARALEMTSPLLEQRAHRLTVDVPSAGLLVDADEGRLVQVVTNLISNAAKYTEPRGRIEVEAHRAGDKIALTVRDSGMGIGPELLPEVFDLFVQAKRTLARSEGGLGLGLAIVKSLIELHGGTVSADSDGHGQGSAFTIHVPLHLHASAPPEPPRAGVLALGPSSGAKCMLIVDDNIDAAEMLAEAFAAFGYVVHVAHDGPTALGLLQDHAPDIGLFDIGLPVMDGYELAGKVRELLGRGVLLVAVTGYGQESDVARATKAGFDRHATKPVDLLKLVAMIEQGSAHPSAG</sequence>
<dbReference type="SUPFAM" id="SSF55874">
    <property type="entry name" value="ATPase domain of HSP90 chaperone/DNA topoisomerase II/histidine kinase"/>
    <property type="match status" value="1"/>
</dbReference>
<keyword evidence="11" id="KW-1185">Reference proteome</keyword>
<evidence type="ECO:0000256" key="5">
    <source>
        <dbReference type="ARBA" id="ARBA00022777"/>
    </source>
</evidence>
<dbReference type="PROSITE" id="PS50112">
    <property type="entry name" value="PAS"/>
    <property type="match status" value="1"/>
</dbReference>
<dbReference type="PRINTS" id="PR00344">
    <property type="entry name" value="BCTRLSENSOR"/>
</dbReference>
<gene>
    <name evidence="10" type="ORF">CAP_3748</name>
</gene>
<evidence type="ECO:0000259" key="8">
    <source>
        <dbReference type="PROSITE" id="PS50110"/>
    </source>
</evidence>
<dbReference type="Pfam" id="PF02518">
    <property type="entry name" value="HATPase_c"/>
    <property type="match status" value="1"/>
</dbReference>
<dbReference type="GO" id="GO:0008168">
    <property type="term" value="F:methyltransferase activity"/>
    <property type="evidence" value="ECO:0007669"/>
    <property type="project" value="UniProtKB-KW"/>
</dbReference>
<keyword evidence="10" id="KW-0489">Methyltransferase</keyword>
<dbReference type="Proteomes" id="UP000019678">
    <property type="component" value="Unassembled WGS sequence"/>
</dbReference>
<dbReference type="AlphaFoldDB" id="A0A017T7H1"/>
<dbReference type="InterPro" id="IPR035965">
    <property type="entry name" value="PAS-like_dom_sf"/>
</dbReference>
<feature type="domain" description="PAS" evidence="9">
    <location>
        <begin position="146"/>
        <end position="216"/>
    </location>
</feature>
<keyword evidence="5" id="KW-0418">Kinase</keyword>
<feature type="domain" description="Response regulatory" evidence="8">
    <location>
        <begin position="520"/>
        <end position="635"/>
    </location>
</feature>
<keyword evidence="4 10" id="KW-0808">Transferase</keyword>
<evidence type="ECO:0000259" key="7">
    <source>
        <dbReference type="PROSITE" id="PS50109"/>
    </source>
</evidence>
<dbReference type="SUPFAM" id="SSF52172">
    <property type="entry name" value="CheY-like"/>
    <property type="match status" value="1"/>
</dbReference>
<dbReference type="PANTHER" id="PTHR43547">
    <property type="entry name" value="TWO-COMPONENT HISTIDINE KINASE"/>
    <property type="match status" value="1"/>
</dbReference>
<dbReference type="PANTHER" id="PTHR43547:SF2">
    <property type="entry name" value="HYBRID SIGNAL TRANSDUCTION HISTIDINE KINASE C"/>
    <property type="match status" value="1"/>
</dbReference>
<dbReference type="InterPro" id="IPR003594">
    <property type="entry name" value="HATPase_dom"/>
</dbReference>
<dbReference type="NCBIfam" id="TIGR00229">
    <property type="entry name" value="sensory_box"/>
    <property type="match status" value="1"/>
</dbReference>
<dbReference type="Gene3D" id="3.40.50.2300">
    <property type="match status" value="1"/>
</dbReference>
<dbReference type="SMART" id="SM00091">
    <property type="entry name" value="PAS"/>
    <property type="match status" value="1"/>
</dbReference>
<dbReference type="FunFam" id="3.30.565.10:FF:000006">
    <property type="entry name" value="Sensor histidine kinase WalK"/>
    <property type="match status" value="1"/>
</dbReference>
<dbReference type="SMART" id="SM00388">
    <property type="entry name" value="HisKA"/>
    <property type="match status" value="1"/>
</dbReference>
<name>A0A017T7H1_9BACT</name>
<dbReference type="InterPro" id="IPR036097">
    <property type="entry name" value="HisK_dim/P_sf"/>
</dbReference>
<dbReference type="EC" id="2.7.13.3" evidence="2"/>
<proteinExistence type="predicted"/>
<dbReference type="Gene3D" id="1.10.287.130">
    <property type="match status" value="1"/>
</dbReference>
<dbReference type="STRING" id="1192034.CAP_3748"/>
<dbReference type="InterPro" id="IPR001789">
    <property type="entry name" value="Sig_transdc_resp-reg_receiver"/>
</dbReference>
<dbReference type="InterPro" id="IPR000014">
    <property type="entry name" value="PAS"/>
</dbReference>
<protein>
    <recommendedName>
        <fullName evidence="2">histidine kinase</fullName>
        <ecNumber evidence="2">2.7.13.3</ecNumber>
    </recommendedName>
</protein>
<comment type="catalytic activity">
    <reaction evidence="1">
        <text>ATP + protein L-histidine = ADP + protein N-phospho-L-histidine.</text>
        <dbReference type="EC" id="2.7.13.3"/>
    </reaction>
</comment>
<dbReference type="InterPro" id="IPR013656">
    <property type="entry name" value="PAS_4"/>
</dbReference>
<evidence type="ECO:0000313" key="11">
    <source>
        <dbReference type="Proteomes" id="UP000019678"/>
    </source>
</evidence>
<dbReference type="CDD" id="cd00075">
    <property type="entry name" value="HATPase"/>
    <property type="match status" value="1"/>
</dbReference>
<feature type="modified residue" description="4-aspartylphosphate" evidence="6">
    <location>
        <position position="569"/>
    </location>
</feature>
<dbReference type="PROSITE" id="PS50110">
    <property type="entry name" value="RESPONSE_REGULATORY"/>
    <property type="match status" value="1"/>
</dbReference>
<dbReference type="GO" id="GO:0000155">
    <property type="term" value="F:phosphorelay sensor kinase activity"/>
    <property type="evidence" value="ECO:0007669"/>
    <property type="project" value="InterPro"/>
</dbReference>
<evidence type="ECO:0000256" key="6">
    <source>
        <dbReference type="PROSITE-ProRule" id="PRU00169"/>
    </source>
</evidence>
<dbReference type="Gene3D" id="3.30.565.10">
    <property type="entry name" value="Histidine kinase-like ATPase, C-terminal domain"/>
    <property type="match status" value="1"/>
</dbReference>
<feature type="domain" description="Histidine kinase" evidence="7">
    <location>
        <begin position="280"/>
        <end position="496"/>
    </location>
</feature>
<evidence type="ECO:0000313" key="10">
    <source>
        <dbReference type="EMBL" id="EYF04937.1"/>
    </source>
</evidence>
<dbReference type="SUPFAM" id="SSF55785">
    <property type="entry name" value="PYP-like sensor domain (PAS domain)"/>
    <property type="match status" value="1"/>
</dbReference>
<dbReference type="GO" id="GO:0032259">
    <property type="term" value="P:methylation"/>
    <property type="evidence" value="ECO:0007669"/>
    <property type="project" value="UniProtKB-KW"/>
</dbReference>
<dbReference type="SMART" id="SM00387">
    <property type="entry name" value="HATPase_c"/>
    <property type="match status" value="1"/>
</dbReference>
<dbReference type="RefSeq" id="WP_052375508.1">
    <property type="nucleotide sequence ID" value="NZ_ASRX01000028.1"/>
</dbReference>
<dbReference type="CDD" id="cd00130">
    <property type="entry name" value="PAS"/>
    <property type="match status" value="1"/>
</dbReference>
<comment type="caution">
    <text evidence="10">The sequence shown here is derived from an EMBL/GenBank/DDBJ whole genome shotgun (WGS) entry which is preliminary data.</text>
</comment>
<evidence type="ECO:0000256" key="2">
    <source>
        <dbReference type="ARBA" id="ARBA00012438"/>
    </source>
</evidence>
<dbReference type="PROSITE" id="PS50109">
    <property type="entry name" value="HIS_KIN"/>
    <property type="match status" value="1"/>
</dbReference>
<keyword evidence="3 6" id="KW-0597">Phosphoprotein</keyword>
<dbReference type="SUPFAM" id="SSF47384">
    <property type="entry name" value="Homodimeric domain of signal transducing histidine kinase"/>
    <property type="match status" value="1"/>
</dbReference>
<evidence type="ECO:0000256" key="4">
    <source>
        <dbReference type="ARBA" id="ARBA00022679"/>
    </source>
</evidence>
<dbReference type="InterPro" id="IPR036890">
    <property type="entry name" value="HATPase_C_sf"/>
</dbReference>
<dbReference type="CDD" id="cd00082">
    <property type="entry name" value="HisKA"/>
    <property type="match status" value="1"/>
</dbReference>
<accession>A0A017T7H1</accession>
<dbReference type="Gene3D" id="3.30.450.20">
    <property type="entry name" value="PAS domain"/>
    <property type="match status" value="1"/>
</dbReference>
<dbReference type="OrthoDB" id="9768069at2"/>
<evidence type="ECO:0000256" key="1">
    <source>
        <dbReference type="ARBA" id="ARBA00000085"/>
    </source>
</evidence>
<dbReference type="InterPro" id="IPR004358">
    <property type="entry name" value="Sig_transdc_His_kin-like_C"/>
</dbReference>
<dbReference type="Pfam" id="PF00512">
    <property type="entry name" value="HisKA"/>
    <property type="match status" value="1"/>
</dbReference>
<reference evidence="10 11" key="1">
    <citation type="submission" date="2013-05" db="EMBL/GenBank/DDBJ databases">
        <title>Genome assembly of Chondromyces apiculatus DSM 436.</title>
        <authorList>
            <person name="Sharma G."/>
            <person name="Khatri I."/>
            <person name="Kaur C."/>
            <person name="Mayilraj S."/>
            <person name="Subramanian S."/>
        </authorList>
    </citation>
    <scope>NUCLEOTIDE SEQUENCE [LARGE SCALE GENOMIC DNA]</scope>
    <source>
        <strain evidence="10 11">DSM 436</strain>
    </source>
</reference>
<dbReference type="EMBL" id="ASRX01000028">
    <property type="protein sequence ID" value="EYF04937.1"/>
    <property type="molecule type" value="Genomic_DNA"/>
</dbReference>
<evidence type="ECO:0000256" key="3">
    <source>
        <dbReference type="ARBA" id="ARBA00022553"/>
    </source>
</evidence>
<dbReference type="SMART" id="SM00448">
    <property type="entry name" value="REC"/>
    <property type="match status" value="1"/>
</dbReference>
<dbReference type="InterPro" id="IPR003661">
    <property type="entry name" value="HisK_dim/P_dom"/>
</dbReference>
<organism evidence="10 11">
    <name type="scientific">Chondromyces apiculatus DSM 436</name>
    <dbReference type="NCBI Taxonomy" id="1192034"/>
    <lineage>
        <taxon>Bacteria</taxon>
        <taxon>Pseudomonadati</taxon>
        <taxon>Myxococcota</taxon>
        <taxon>Polyangia</taxon>
        <taxon>Polyangiales</taxon>
        <taxon>Polyangiaceae</taxon>
        <taxon>Chondromyces</taxon>
    </lineage>
</organism>
<evidence type="ECO:0000259" key="9">
    <source>
        <dbReference type="PROSITE" id="PS50112"/>
    </source>
</evidence>
<dbReference type="CDD" id="cd17580">
    <property type="entry name" value="REC_2_DhkD-like"/>
    <property type="match status" value="1"/>
</dbReference>
<dbReference type="InterPro" id="IPR011006">
    <property type="entry name" value="CheY-like_superfamily"/>
</dbReference>
<dbReference type="Pfam" id="PF08448">
    <property type="entry name" value="PAS_4"/>
    <property type="match status" value="1"/>
</dbReference>